<evidence type="ECO:0000313" key="2">
    <source>
        <dbReference type="EnsemblMetazoa" id="AQUA014309-PA"/>
    </source>
</evidence>
<evidence type="ECO:0000313" key="3">
    <source>
        <dbReference type="Proteomes" id="UP000076407"/>
    </source>
</evidence>
<dbReference type="AlphaFoldDB" id="A0A182XR24"/>
<name>A0A182XR24_ANOQN</name>
<feature type="compositionally biased region" description="Basic and acidic residues" evidence="1">
    <location>
        <begin position="67"/>
        <end position="100"/>
    </location>
</feature>
<organism evidence="2 3">
    <name type="scientific">Anopheles quadriannulatus</name>
    <name type="common">Mosquito</name>
    <dbReference type="NCBI Taxonomy" id="34691"/>
    <lineage>
        <taxon>Eukaryota</taxon>
        <taxon>Metazoa</taxon>
        <taxon>Ecdysozoa</taxon>
        <taxon>Arthropoda</taxon>
        <taxon>Hexapoda</taxon>
        <taxon>Insecta</taxon>
        <taxon>Pterygota</taxon>
        <taxon>Neoptera</taxon>
        <taxon>Endopterygota</taxon>
        <taxon>Diptera</taxon>
        <taxon>Nematocera</taxon>
        <taxon>Culicoidea</taxon>
        <taxon>Culicidae</taxon>
        <taxon>Anophelinae</taxon>
        <taxon>Anopheles</taxon>
    </lineage>
</organism>
<feature type="region of interest" description="Disordered" evidence="1">
    <location>
        <begin position="1"/>
        <end position="113"/>
    </location>
</feature>
<protein>
    <submittedName>
        <fullName evidence="2">Uncharacterized protein</fullName>
    </submittedName>
</protein>
<dbReference type="EnsemblMetazoa" id="AQUA014309-RA">
    <property type="protein sequence ID" value="AQUA014309-PA"/>
    <property type="gene ID" value="AQUA014309"/>
</dbReference>
<feature type="compositionally biased region" description="Basic and acidic residues" evidence="1">
    <location>
        <begin position="36"/>
        <end position="60"/>
    </location>
</feature>
<dbReference type="Proteomes" id="UP000076407">
    <property type="component" value="Unassembled WGS sequence"/>
</dbReference>
<dbReference type="VEuPathDB" id="VectorBase:AQUA014309"/>
<sequence length="113" mass="12799">MEEKQGPAGSNKTELAEDEERQVSNIPAKDAPSSNVEKEEKKNELDEVKESESKELRPKTPENLNNDQHRKPNIKDKAKSDDKVVKQDDVKDIKDKERRSPLVQINVNVGPVV</sequence>
<evidence type="ECO:0000256" key="1">
    <source>
        <dbReference type="SAM" id="MobiDB-lite"/>
    </source>
</evidence>
<reference evidence="2" key="1">
    <citation type="submission" date="2020-05" db="UniProtKB">
        <authorList>
            <consortium name="EnsemblMetazoa"/>
        </authorList>
    </citation>
    <scope>IDENTIFICATION</scope>
    <source>
        <strain evidence="2">SANGQUA</strain>
    </source>
</reference>
<keyword evidence="3" id="KW-1185">Reference proteome</keyword>
<proteinExistence type="predicted"/>
<accession>A0A182XR24</accession>